<feature type="chain" id="PRO_5045918900" description="Outer membrane lipoprotein-sorting protein" evidence="1">
    <location>
        <begin position="22"/>
        <end position="218"/>
    </location>
</feature>
<dbReference type="Proteomes" id="UP001174839">
    <property type="component" value="Unassembled WGS sequence"/>
</dbReference>
<comment type="caution">
    <text evidence="2">The sequence shown here is derived from an EMBL/GenBank/DDBJ whole genome shotgun (WGS) entry which is preliminary data.</text>
</comment>
<proteinExistence type="predicted"/>
<reference evidence="2" key="1">
    <citation type="submission" date="2023-06" db="EMBL/GenBank/DDBJ databases">
        <title>Robiginitalea aurantiacus sp. nov. and Algoriphagus sediminis sp. nov., isolated from coastal sediment.</title>
        <authorList>
            <person name="Zhou Z.Y."/>
            <person name="An J."/>
            <person name="Jia Y.W."/>
            <person name="Du Z.J."/>
        </authorList>
    </citation>
    <scope>NUCLEOTIDE SEQUENCE</scope>
    <source>
        <strain evidence="2">M39</strain>
    </source>
</reference>
<dbReference type="Gene3D" id="2.50.20.10">
    <property type="entry name" value="Lipoprotein localisation LolA/LolB/LppX"/>
    <property type="match status" value="1"/>
</dbReference>
<dbReference type="EMBL" id="JAUDUY010000004">
    <property type="protein sequence ID" value="MDM9631827.1"/>
    <property type="molecule type" value="Genomic_DNA"/>
</dbReference>
<keyword evidence="3" id="KW-1185">Reference proteome</keyword>
<dbReference type="RefSeq" id="WP_289725191.1">
    <property type="nucleotide sequence ID" value="NZ_JAUDUY010000004.1"/>
</dbReference>
<keyword evidence="1" id="KW-0732">Signal</keyword>
<evidence type="ECO:0000256" key="1">
    <source>
        <dbReference type="SAM" id="SignalP"/>
    </source>
</evidence>
<evidence type="ECO:0000313" key="3">
    <source>
        <dbReference type="Proteomes" id="UP001174839"/>
    </source>
</evidence>
<protein>
    <recommendedName>
        <fullName evidence="4">Outer membrane lipoprotein-sorting protein</fullName>
    </recommendedName>
</protein>
<accession>A0ABT7WFY0</accession>
<gene>
    <name evidence="2" type="ORF">QU605_10110</name>
</gene>
<feature type="signal peptide" evidence="1">
    <location>
        <begin position="1"/>
        <end position="21"/>
    </location>
</feature>
<name>A0ABT7WFY0_9FLAO</name>
<organism evidence="2 3">
    <name type="scientific">Robiginitalea aurantiaca</name>
    <dbReference type="NCBI Taxonomy" id="3056915"/>
    <lineage>
        <taxon>Bacteria</taxon>
        <taxon>Pseudomonadati</taxon>
        <taxon>Bacteroidota</taxon>
        <taxon>Flavobacteriia</taxon>
        <taxon>Flavobacteriales</taxon>
        <taxon>Flavobacteriaceae</taxon>
        <taxon>Robiginitalea</taxon>
    </lineage>
</organism>
<evidence type="ECO:0008006" key="4">
    <source>
        <dbReference type="Google" id="ProtNLM"/>
    </source>
</evidence>
<evidence type="ECO:0000313" key="2">
    <source>
        <dbReference type="EMBL" id="MDM9631827.1"/>
    </source>
</evidence>
<sequence length="218" mass="24639">MKLISFFIAVLLGGSFLPAQEVDPVLTAIKSRMDSIVAFEASVEMEVDISFVTMPVKEAEISYVKGEPIAITSEDFVMIPKRGLDLTLNELYRYPFMTLSLGKVQLQGRECDLIKIIPTTEASDFSIASVWVDRETLHVLKSQISTKKNGVYDIFYTYQAEEDPLPSEIRVEFEVSGVKIPLRFLGRDTQIDKDKKDQDPQERGAIYLRLAHRGLTLL</sequence>